<organism evidence="3 4">
    <name type="scientific">Erythranthe guttata</name>
    <name type="common">Yellow monkey flower</name>
    <name type="synonym">Mimulus guttatus</name>
    <dbReference type="NCBI Taxonomy" id="4155"/>
    <lineage>
        <taxon>Eukaryota</taxon>
        <taxon>Viridiplantae</taxon>
        <taxon>Streptophyta</taxon>
        <taxon>Embryophyta</taxon>
        <taxon>Tracheophyta</taxon>
        <taxon>Spermatophyta</taxon>
        <taxon>Magnoliopsida</taxon>
        <taxon>eudicotyledons</taxon>
        <taxon>Gunneridae</taxon>
        <taxon>Pentapetalae</taxon>
        <taxon>asterids</taxon>
        <taxon>lamiids</taxon>
        <taxon>Lamiales</taxon>
        <taxon>Phrymaceae</taxon>
        <taxon>Erythranthe</taxon>
    </lineage>
</organism>
<dbReference type="InterPro" id="IPR023213">
    <property type="entry name" value="CAT-like_dom_sf"/>
</dbReference>
<keyword evidence="4" id="KW-1185">Reference proteome</keyword>
<dbReference type="eggNOG" id="ENOG502QPXT">
    <property type="taxonomic scope" value="Eukaryota"/>
</dbReference>
<dbReference type="Proteomes" id="UP000030748">
    <property type="component" value="Unassembled WGS sequence"/>
</dbReference>
<dbReference type="STRING" id="4155.A0A022R8G3"/>
<proteinExistence type="predicted"/>
<protein>
    <submittedName>
        <fullName evidence="3">Uncharacterized protein</fullName>
    </submittedName>
</protein>
<evidence type="ECO:0000313" key="4">
    <source>
        <dbReference type="Proteomes" id="UP000030748"/>
    </source>
</evidence>
<dbReference type="GO" id="GO:0016747">
    <property type="term" value="F:acyltransferase activity, transferring groups other than amino-acyl groups"/>
    <property type="evidence" value="ECO:0007669"/>
    <property type="project" value="UniProtKB-ARBA"/>
</dbReference>
<keyword evidence="2" id="KW-0012">Acyltransferase</keyword>
<dbReference type="SUPFAM" id="SSF52777">
    <property type="entry name" value="CoA-dependent acyltransferases"/>
    <property type="match status" value="1"/>
</dbReference>
<dbReference type="AlphaFoldDB" id="A0A022R8G3"/>
<dbReference type="Gene3D" id="3.30.559.10">
    <property type="entry name" value="Chloramphenicol acetyltransferase-like domain"/>
    <property type="match status" value="2"/>
</dbReference>
<evidence type="ECO:0000313" key="3">
    <source>
        <dbReference type="EMBL" id="EYU36657.1"/>
    </source>
</evidence>
<gene>
    <name evidence="3" type="ORF">MIMGU_mgv1a019731mg</name>
</gene>
<evidence type="ECO:0000256" key="2">
    <source>
        <dbReference type="ARBA" id="ARBA00023315"/>
    </source>
</evidence>
<sequence length="466" mass="50747">MAAATTILEECEINPPAGSSPPEFVVPIVFFDMVWYDFAANQSVLFFDLTAACSTKPYFLETLVPDLKSSLSLTLGEFLPLAGKIVHPLTPGGDKPILRYQSGDSVSFNVCESGADFSELAGNHPRNCDDFYAFVPNLPPAKRSEKSICCAVLALQVTLFPGHGFCIGFVTHHAAADASTVVSFIQTWALINKTNDLRDLLTRSNCLPCFDRKNTTNINGLDSLYWDLILKLSCSVEPPPVKFPIDKLRSTFVLKKEQIEKLKGLLVAANCPRVSTFTAACALVWVCSAKSAGDDVADDEPEFFGFVADCRGRLKPPVPANYFGNCVVLVLAELKHGQAKGPNGFVMAAKAIGDAIVENVYNENGILFGAEKWPEKYDELIGKRQYGVAGSPRFDFYAVDYGWGKPKKFEALFVDGNGSISLNKARDCEGGLEIGLSKPKLQMDGSLSPSRYDIRSLVLMDSMPGT</sequence>
<keyword evidence="1" id="KW-0808">Transferase</keyword>
<name>A0A022R8G3_ERYGU</name>
<dbReference type="InterPro" id="IPR051504">
    <property type="entry name" value="Plant_metabolite_acyltrans"/>
</dbReference>
<dbReference type="EMBL" id="KI630592">
    <property type="protein sequence ID" value="EYU36657.1"/>
    <property type="molecule type" value="Genomic_DNA"/>
</dbReference>
<dbReference type="PANTHER" id="PTHR31625">
    <property type="match status" value="1"/>
</dbReference>
<accession>A0A022R8G3</accession>
<reference evidence="3 4" key="1">
    <citation type="journal article" date="2013" name="Proc. Natl. Acad. Sci. U.S.A.">
        <title>Fine-scale variation in meiotic recombination in Mimulus inferred from population shotgun sequencing.</title>
        <authorList>
            <person name="Hellsten U."/>
            <person name="Wright K.M."/>
            <person name="Jenkins J."/>
            <person name="Shu S."/>
            <person name="Yuan Y."/>
            <person name="Wessler S.R."/>
            <person name="Schmutz J."/>
            <person name="Willis J.H."/>
            <person name="Rokhsar D.S."/>
        </authorList>
    </citation>
    <scope>NUCLEOTIDE SEQUENCE [LARGE SCALE GENOMIC DNA]</scope>
    <source>
        <strain evidence="4">cv. DUN x IM62</strain>
    </source>
</reference>
<dbReference type="Pfam" id="PF02458">
    <property type="entry name" value="Transferase"/>
    <property type="match status" value="1"/>
</dbReference>
<evidence type="ECO:0000256" key="1">
    <source>
        <dbReference type="ARBA" id="ARBA00022679"/>
    </source>
</evidence>